<dbReference type="AlphaFoldDB" id="A0A399D889"/>
<feature type="domain" description="Rieske" evidence="7">
    <location>
        <begin position="61"/>
        <end position="133"/>
    </location>
</feature>
<protein>
    <submittedName>
        <fullName evidence="8">Rieske (2Fe-2S) protein</fullName>
    </submittedName>
</protein>
<dbReference type="Pfam" id="PF00355">
    <property type="entry name" value="Rieske"/>
    <property type="match status" value="1"/>
</dbReference>
<evidence type="ECO:0000256" key="3">
    <source>
        <dbReference type="ARBA" id="ARBA00023004"/>
    </source>
</evidence>
<dbReference type="SUPFAM" id="SSF50022">
    <property type="entry name" value="ISP domain"/>
    <property type="match status" value="1"/>
</dbReference>
<keyword evidence="5" id="KW-1015">Disulfide bond</keyword>
<dbReference type="Proteomes" id="UP000266441">
    <property type="component" value="Unassembled WGS sequence"/>
</dbReference>
<dbReference type="InterPro" id="IPR017941">
    <property type="entry name" value="Rieske_2Fe-2S"/>
</dbReference>
<reference evidence="8 9" key="1">
    <citation type="journal article" date="2015" name="Int. J. Syst. Evol. Microbiol.">
        <title>Mariniphaga sediminis sp. nov., isolated from coastal sediment.</title>
        <authorList>
            <person name="Wang F.Q."/>
            <person name="Shen Q.Y."/>
            <person name="Chen G.J."/>
            <person name="Du Z.J."/>
        </authorList>
    </citation>
    <scope>NUCLEOTIDE SEQUENCE [LARGE SCALE GENOMIC DNA]</scope>
    <source>
        <strain evidence="8 9">SY21</strain>
    </source>
</reference>
<proteinExistence type="predicted"/>
<dbReference type="InterPro" id="IPR014349">
    <property type="entry name" value="Rieske_Fe-S_prot"/>
</dbReference>
<evidence type="ECO:0000259" key="7">
    <source>
        <dbReference type="PROSITE" id="PS51296"/>
    </source>
</evidence>
<dbReference type="GO" id="GO:0051537">
    <property type="term" value="F:2 iron, 2 sulfur cluster binding"/>
    <property type="evidence" value="ECO:0007669"/>
    <property type="project" value="UniProtKB-KW"/>
</dbReference>
<keyword evidence="1" id="KW-0001">2Fe-2S</keyword>
<organism evidence="8 9">
    <name type="scientific">Mariniphaga sediminis</name>
    <dbReference type="NCBI Taxonomy" id="1628158"/>
    <lineage>
        <taxon>Bacteria</taxon>
        <taxon>Pseudomonadati</taxon>
        <taxon>Bacteroidota</taxon>
        <taxon>Bacteroidia</taxon>
        <taxon>Marinilabiliales</taxon>
        <taxon>Prolixibacteraceae</taxon>
        <taxon>Mariniphaga</taxon>
    </lineage>
</organism>
<sequence length="134" mass="14015">MERKDFLQKFAVGGSILLTAPILFNACSEDDMEPAGKTTIDLGNSSFAALQDIGGFAYSGDIIIIRTGESTYIALSKICTHQGCTVSYNSSTNQLPCPCHGSLYAISGAVVNGPAENALKAYTVSKAGNILTIS</sequence>
<dbReference type="OrthoDB" id="165343at2"/>
<evidence type="ECO:0000256" key="4">
    <source>
        <dbReference type="ARBA" id="ARBA00023014"/>
    </source>
</evidence>
<keyword evidence="9" id="KW-1185">Reference proteome</keyword>
<dbReference type="InterPro" id="IPR005805">
    <property type="entry name" value="Rieske_Fe-S_prot_C"/>
</dbReference>
<dbReference type="PRINTS" id="PR00162">
    <property type="entry name" value="RIESKE"/>
</dbReference>
<evidence type="ECO:0000256" key="5">
    <source>
        <dbReference type="ARBA" id="ARBA00023157"/>
    </source>
</evidence>
<comment type="caution">
    <text evidence="8">The sequence shown here is derived from an EMBL/GenBank/DDBJ whole genome shotgun (WGS) entry which is preliminary data.</text>
</comment>
<dbReference type="InterPro" id="IPR036922">
    <property type="entry name" value="Rieske_2Fe-2S_sf"/>
</dbReference>
<dbReference type="GO" id="GO:0016020">
    <property type="term" value="C:membrane"/>
    <property type="evidence" value="ECO:0007669"/>
    <property type="project" value="InterPro"/>
</dbReference>
<evidence type="ECO:0000256" key="6">
    <source>
        <dbReference type="ARBA" id="ARBA00034078"/>
    </source>
</evidence>
<evidence type="ECO:0000313" key="8">
    <source>
        <dbReference type="EMBL" id="RIH66702.1"/>
    </source>
</evidence>
<dbReference type="RefSeq" id="WP_119348575.1">
    <property type="nucleotide sequence ID" value="NZ_JBFHKJ010000334.1"/>
</dbReference>
<accession>A0A399D889</accession>
<name>A0A399D889_9BACT</name>
<keyword evidence="3" id="KW-0408">Iron</keyword>
<dbReference type="PANTHER" id="PTHR10134">
    <property type="entry name" value="CYTOCHROME B-C1 COMPLEX SUBUNIT RIESKE, MITOCHONDRIAL"/>
    <property type="match status" value="1"/>
</dbReference>
<dbReference type="CDD" id="cd03467">
    <property type="entry name" value="Rieske"/>
    <property type="match status" value="1"/>
</dbReference>
<dbReference type="Gene3D" id="2.102.10.10">
    <property type="entry name" value="Rieske [2Fe-2S] iron-sulphur domain"/>
    <property type="match status" value="1"/>
</dbReference>
<comment type="cofactor">
    <cofactor evidence="6">
        <name>[2Fe-2S] cluster</name>
        <dbReference type="ChEBI" id="CHEBI:190135"/>
    </cofactor>
</comment>
<keyword evidence="4" id="KW-0411">Iron-sulfur</keyword>
<gene>
    <name evidence="8" type="ORF">D1164_03635</name>
</gene>
<evidence type="ECO:0000313" key="9">
    <source>
        <dbReference type="Proteomes" id="UP000266441"/>
    </source>
</evidence>
<evidence type="ECO:0000256" key="1">
    <source>
        <dbReference type="ARBA" id="ARBA00022714"/>
    </source>
</evidence>
<dbReference type="GO" id="GO:0046872">
    <property type="term" value="F:metal ion binding"/>
    <property type="evidence" value="ECO:0007669"/>
    <property type="project" value="UniProtKB-KW"/>
</dbReference>
<keyword evidence="2" id="KW-0479">Metal-binding</keyword>
<dbReference type="EMBL" id="QWET01000002">
    <property type="protein sequence ID" value="RIH66702.1"/>
    <property type="molecule type" value="Genomic_DNA"/>
</dbReference>
<dbReference type="PROSITE" id="PS51296">
    <property type="entry name" value="RIESKE"/>
    <property type="match status" value="1"/>
</dbReference>
<evidence type="ECO:0000256" key="2">
    <source>
        <dbReference type="ARBA" id="ARBA00022723"/>
    </source>
</evidence>